<keyword evidence="1" id="KW-0560">Oxidoreductase</keyword>
<dbReference type="PANTHER" id="PTHR43157">
    <property type="entry name" value="PHOSPHATIDYLINOSITOL-GLYCAN BIOSYNTHESIS CLASS F PROTEIN-RELATED"/>
    <property type="match status" value="1"/>
</dbReference>
<proteinExistence type="predicted"/>
<dbReference type="Gene3D" id="3.40.50.720">
    <property type="entry name" value="NAD(P)-binding Rossmann-like Domain"/>
    <property type="match status" value="1"/>
</dbReference>
<dbReference type="Proteomes" id="UP000034680">
    <property type="component" value="Unassembled WGS sequence"/>
</dbReference>
<dbReference type="AlphaFoldDB" id="A0A0G2FTV9"/>
<dbReference type="Pfam" id="PF00106">
    <property type="entry name" value="adh_short"/>
    <property type="match status" value="1"/>
</dbReference>
<keyword evidence="3" id="KW-1185">Reference proteome</keyword>
<reference evidence="2 3" key="1">
    <citation type="submission" date="2015-05" db="EMBL/GenBank/DDBJ databases">
        <title>Distinctive expansion of gene families associated with plant cell wall degradation and secondary metabolism in the genomes of grapevine trunk pathogens.</title>
        <authorList>
            <person name="Lawrence D.P."/>
            <person name="Travadon R."/>
            <person name="Rolshausen P.E."/>
            <person name="Baumgartner K."/>
        </authorList>
    </citation>
    <scope>NUCLEOTIDE SEQUENCE [LARGE SCALE GENOMIC DNA]</scope>
    <source>
        <strain evidence="2">DA912</strain>
    </source>
</reference>
<dbReference type="EMBL" id="LCUC01000089">
    <property type="protein sequence ID" value="KKY37354.1"/>
    <property type="molecule type" value="Genomic_DNA"/>
</dbReference>
<accession>A0A0G2FTV9</accession>
<sequence>MYFSSLELSLSYARLGASRLILAVRSIDKGEAAKRDIAACAPRDGKKSLDIQVWQLDMSSYASIQAFAARLNGTELDRVDYFLANAGLTLTEYSMAEDCEKMIMVNFVGTFLLVALILPKMKATAAQFGTHPTITLTSSGAHRFTKFPQKTAPKGEILATCNDKAYAEKNWGNQYPVSKILGIFALRAIGEHYPQTSVTINGADPGLCQSEFGRDMKGVQAAIFPIVMATLARTSEEGSRCLVHAAAQGPESHGAYLEDAKIKAPSDVVTKNSHLDEQIWTELTQKLESIVPGCVANFAP</sequence>
<comment type="caution">
    <text evidence="2">The sequence shown here is derived from an EMBL/GenBank/DDBJ whole genome shotgun (WGS) entry which is preliminary data.</text>
</comment>
<dbReference type="InterPro" id="IPR036291">
    <property type="entry name" value="NAD(P)-bd_dom_sf"/>
</dbReference>
<reference evidence="2 3" key="2">
    <citation type="submission" date="2015-05" db="EMBL/GenBank/DDBJ databases">
        <authorList>
            <person name="Morales-Cruz A."/>
            <person name="Amrine K.C."/>
            <person name="Cantu D."/>
        </authorList>
    </citation>
    <scope>NUCLEOTIDE SEQUENCE [LARGE SCALE GENOMIC DNA]</scope>
    <source>
        <strain evidence="2">DA912</strain>
    </source>
</reference>
<gene>
    <name evidence="2" type="ORF">UCDDA912_g02627</name>
</gene>
<evidence type="ECO:0000313" key="2">
    <source>
        <dbReference type="EMBL" id="KKY37354.1"/>
    </source>
</evidence>
<dbReference type="InterPro" id="IPR002347">
    <property type="entry name" value="SDR_fam"/>
</dbReference>
<name>A0A0G2FTV9_9PEZI</name>
<organism evidence="2 3">
    <name type="scientific">Diaporthe ampelina</name>
    <dbReference type="NCBI Taxonomy" id="1214573"/>
    <lineage>
        <taxon>Eukaryota</taxon>
        <taxon>Fungi</taxon>
        <taxon>Dikarya</taxon>
        <taxon>Ascomycota</taxon>
        <taxon>Pezizomycotina</taxon>
        <taxon>Sordariomycetes</taxon>
        <taxon>Sordariomycetidae</taxon>
        <taxon>Diaporthales</taxon>
        <taxon>Diaporthaceae</taxon>
        <taxon>Diaporthe</taxon>
    </lineage>
</organism>
<dbReference type="OrthoDB" id="542013at2759"/>
<evidence type="ECO:0000256" key="1">
    <source>
        <dbReference type="ARBA" id="ARBA00023002"/>
    </source>
</evidence>
<dbReference type="PANTHER" id="PTHR43157:SF31">
    <property type="entry name" value="PHOSPHATIDYLINOSITOL-GLYCAN BIOSYNTHESIS CLASS F PROTEIN"/>
    <property type="match status" value="1"/>
</dbReference>
<protein>
    <submittedName>
        <fullName evidence="2">Putative short-chain dehydrogenase reductase</fullName>
    </submittedName>
</protein>
<dbReference type="STRING" id="1214573.A0A0G2FTV9"/>
<evidence type="ECO:0000313" key="3">
    <source>
        <dbReference type="Proteomes" id="UP000034680"/>
    </source>
</evidence>
<dbReference type="SUPFAM" id="SSF51735">
    <property type="entry name" value="NAD(P)-binding Rossmann-fold domains"/>
    <property type="match status" value="1"/>
</dbReference>
<dbReference type="GO" id="GO:0016491">
    <property type="term" value="F:oxidoreductase activity"/>
    <property type="evidence" value="ECO:0007669"/>
    <property type="project" value="UniProtKB-KW"/>
</dbReference>